<dbReference type="AlphaFoldDB" id="A0A2P2JCC3"/>
<keyword evidence="1" id="KW-0808">Transferase</keyword>
<protein>
    <submittedName>
        <fullName evidence="1">Putative choline kinase 2 isoform X1</fullName>
    </submittedName>
</protein>
<proteinExistence type="predicted"/>
<dbReference type="EMBL" id="GGEC01010643">
    <property type="protein sequence ID" value="MBW91126.1"/>
    <property type="molecule type" value="Transcribed_RNA"/>
</dbReference>
<organism evidence="1">
    <name type="scientific">Rhizophora mucronata</name>
    <name type="common">Asiatic mangrove</name>
    <dbReference type="NCBI Taxonomy" id="61149"/>
    <lineage>
        <taxon>Eukaryota</taxon>
        <taxon>Viridiplantae</taxon>
        <taxon>Streptophyta</taxon>
        <taxon>Embryophyta</taxon>
        <taxon>Tracheophyta</taxon>
        <taxon>Spermatophyta</taxon>
        <taxon>Magnoliopsida</taxon>
        <taxon>eudicotyledons</taxon>
        <taxon>Gunneridae</taxon>
        <taxon>Pentapetalae</taxon>
        <taxon>rosids</taxon>
        <taxon>fabids</taxon>
        <taxon>Malpighiales</taxon>
        <taxon>Rhizophoraceae</taxon>
        <taxon>Rhizophora</taxon>
    </lineage>
</organism>
<keyword evidence="1" id="KW-0418">Kinase</keyword>
<accession>A0A2P2JCC3</accession>
<evidence type="ECO:0000313" key="1">
    <source>
        <dbReference type="EMBL" id="MBW91126.1"/>
    </source>
</evidence>
<dbReference type="GO" id="GO:0016301">
    <property type="term" value="F:kinase activity"/>
    <property type="evidence" value="ECO:0007669"/>
    <property type="project" value="UniProtKB-KW"/>
</dbReference>
<reference evidence="1" key="1">
    <citation type="submission" date="2018-02" db="EMBL/GenBank/DDBJ databases">
        <title>Rhizophora mucronata_Transcriptome.</title>
        <authorList>
            <person name="Meera S.P."/>
            <person name="Sreeshan A."/>
            <person name="Augustine A."/>
        </authorList>
    </citation>
    <scope>NUCLEOTIDE SEQUENCE</scope>
    <source>
        <tissue evidence="1">Leaf</tissue>
    </source>
</reference>
<name>A0A2P2JCC3_RHIMU</name>
<sequence>MRGSPKNLTAEASLTSTDQTSVLHIPCSQSQFHSHDLILFPICPKTDGLRVCISRHLPVAAPYFCCQVDHLQ</sequence>